<accession>A0A1H7A6C0</accession>
<dbReference type="EMBL" id="FNZK01000011">
    <property type="protein sequence ID" value="SEJ59994.1"/>
    <property type="molecule type" value="Genomic_DNA"/>
</dbReference>
<evidence type="ECO:0000313" key="2">
    <source>
        <dbReference type="Proteomes" id="UP000199662"/>
    </source>
</evidence>
<dbReference type="Proteomes" id="UP000199662">
    <property type="component" value="Unassembled WGS sequence"/>
</dbReference>
<proteinExistence type="predicted"/>
<keyword evidence="2" id="KW-1185">Reference proteome</keyword>
<name>A0A1H7A6C0_9FIRM</name>
<organism evidence="1 2">
    <name type="scientific">Propionispira arboris</name>
    <dbReference type="NCBI Taxonomy" id="84035"/>
    <lineage>
        <taxon>Bacteria</taxon>
        <taxon>Bacillati</taxon>
        <taxon>Bacillota</taxon>
        <taxon>Negativicutes</taxon>
        <taxon>Selenomonadales</taxon>
        <taxon>Selenomonadaceae</taxon>
        <taxon>Propionispira</taxon>
    </lineage>
</organism>
<gene>
    <name evidence="1" type="ORF">SAMN05660742_111103</name>
</gene>
<dbReference type="AlphaFoldDB" id="A0A1H7A6C0"/>
<dbReference type="STRING" id="84035.SAMN05660742_111103"/>
<sequence length="65" mass="7525">MMEITSSEAKLAASIMKTWCRDHKCEDCFVNCFEKNYKPCSLPSGWDVPYIGEENYVKPKVEKKS</sequence>
<reference evidence="1 2" key="1">
    <citation type="submission" date="2016-10" db="EMBL/GenBank/DDBJ databases">
        <authorList>
            <person name="de Groot N.N."/>
        </authorList>
    </citation>
    <scope>NUCLEOTIDE SEQUENCE [LARGE SCALE GENOMIC DNA]</scope>
    <source>
        <strain evidence="1 2">DSM 2179</strain>
    </source>
</reference>
<dbReference type="RefSeq" id="WP_091831932.1">
    <property type="nucleotide sequence ID" value="NZ_FNZK01000011.1"/>
</dbReference>
<evidence type="ECO:0000313" key="1">
    <source>
        <dbReference type="EMBL" id="SEJ59994.1"/>
    </source>
</evidence>
<protein>
    <submittedName>
        <fullName evidence="1">Uncharacterized protein</fullName>
    </submittedName>
</protein>